<dbReference type="Gene3D" id="2.40.320.10">
    <property type="entry name" value="Hypothetical Protein Pfu-838710-001"/>
    <property type="match status" value="1"/>
</dbReference>
<sequence>MSKTNNEEEIEVKFYIRSPQRLHQRLLVLGAEEVRPRGYELNLRFDYPDRRLTREHRVLRLRRDVKAMLTYKGPAQPDLPVSTRREIEVEVDDFDVARHLLEALGLEVSVIYEKWRTTYRLGAAEVVIDEMPYGIFCEIEGPDAATIETTARRLGLNWDTRVRQSYLALFETVKRALRIESPHLTFEAFSGVKVMPEDLGVRVADEE</sequence>
<dbReference type="Proteomes" id="UP001254165">
    <property type="component" value="Unassembled WGS sequence"/>
</dbReference>
<organism evidence="2 3">
    <name type="scientific">Thermanaerothrix solaris</name>
    <dbReference type="NCBI Taxonomy" id="3058434"/>
    <lineage>
        <taxon>Bacteria</taxon>
        <taxon>Bacillati</taxon>
        <taxon>Chloroflexota</taxon>
        <taxon>Anaerolineae</taxon>
        <taxon>Anaerolineales</taxon>
        <taxon>Anaerolineaceae</taxon>
        <taxon>Thermanaerothrix</taxon>
    </lineage>
</organism>
<feature type="domain" description="CYTH" evidence="1">
    <location>
        <begin position="7"/>
        <end position="172"/>
    </location>
</feature>
<dbReference type="InterPro" id="IPR008173">
    <property type="entry name" value="Adenylyl_cyclase_CyaB"/>
</dbReference>
<dbReference type="RefSeq" id="WP_315625719.1">
    <property type="nucleotide sequence ID" value="NZ_JAUHMF010000002.1"/>
</dbReference>
<dbReference type="Pfam" id="PF01928">
    <property type="entry name" value="CYTH"/>
    <property type="match status" value="1"/>
</dbReference>
<evidence type="ECO:0000313" key="2">
    <source>
        <dbReference type="EMBL" id="MDT8899039.1"/>
    </source>
</evidence>
<evidence type="ECO:0000259" key="1">
    <source>
        <dbReference type="PROSITE" id="PS51707"/>
    </source>
</evidence>
<protein>
    <submittedName>
        <fullName evidence="2">Class IV adenylate cyclase</fullName>
    </submittedName>
</protein>
<dbReference type="PANTHER" id="PTHR21028:SF2">
    <property type="entry name" value="CYTH DOMAIN-CONTAINING PROTEIN"/>
    <property type="match status" value="1"/>
</dbReference>
<dbReference type="NCBIfam" id="TIGR00318">
    <property type="entry name" value="cyaB"/>
    <property type="match status" value="1"/>
</dbReference>
<dbReference type="SUPFAM" id="SSF55154">
    <property type="entry name" value="CYTH-like phosphatases"/>
    <property type="match status" value="1"/>
</dbReference>
<reference evidence="2 3" key="1">
    <citation type="submission" date="2023-07" db="EMBL/GenBank/DDBJ databases">
        <title>Novel species of Thermanaerothrix with wide hydrolytic capabilities.</title>
        <authorList>
            <person name="Zayulina K.S."/>
            <person name="Podosokorskaya O.A."/>
            <person name="Elcheninov A.G."/>
        </authorList>
    </citation>
    <scope>NUCLEOTIDE SEQUENCE [LARGE SCALE GENOMIC DNA]</scope>
    <source>
        <strain evidence="2 3">4228-RoL</strain>
    </source>
</reference>
<keyword evidence="3" id="KW-1185">Reference proteome</keyword>
<evidence type="ECO:0000313" key="3">
    <source>
        <dbReference type="Proteomes" id="UP001254165"/>
    </source>
</evidence>
<name>A0ABU3NQB8_9CHLR</name>
<accession>A0ABU3NQB8</accession>
<dbReference type="InterPro" id="IPR033469">
    <property type="entry name" value="CYTH-like_dom_sf"/>
</dbReference>
<proteinExistence type="predicted"/>
<comment type="caution">
    <text evidence="2">The sequence shown here is derived from an EMBL/GenBank/DDBJ whole genome shotgun (WGS) entry which is preliminary data.</text>
</comment>
<gene>
    <name evidence="2" type="primary">cyaB</name>
    <name evidence="2" type="ORF">QYE77_12265</name>
</gene>
<dbReference type="InterPro" id="IPR023577">
    <property type="entry name" value="CYTH_domain"/>
</dbReference>
<dbReference type="PANTHER" id="PTHR21028">
    <property type="entry name" value="SI:CH211-156B7.4"/>
    <property type="match status" value="1"/>
</dbReference>
<dbReference type="CDD" id="cd07890">
    <property type="entry name" value="CYTH-like_AC_IV-like"/>
    <property type="match status" value="1"/>
</dbReference>
<dbReference type="SMART" id="SM01118">
    <property type="entry name" value="CYTH"/>
    <property type="match status" value="1"/>
</dbReference>
<dbReference type="EMBL" id="JAUHMF010000002">
    <property type="protein sequence ID" value="MDT8899039.1"/>
    <property type="molecule type" value="Genomic_DNA"/>
</dbReference>
<dbReference type="PROSITE" id="PS51707">
    <property type="entry name" value="CYTH"/>
    <property type="match status" value="1"/>
</dbReference>